<comment type="caution">
    <text evidence="1">The sequence shown here is derived from an EMBL/GenBank/DDBJ whole genome shotgun (WGS) entry which is preliminary data.</text>
</comment>
<dbReference type="Pfam" id="PF06028">
    <property type="entry name" value="DUF915"/>
    <property type="match status" value="2"/>
</dbReference>
<dbReference type="Proteomes" id="UP000051236">
    <property type="component" value="Unassembled WGS sequence"/>
</dbReference>
<sequence>MLLVALLILLPIWQSHQMSYTDDIQVPQSKTATVFVPGYRGNWISFGGMIYRLNHQGIATKALVAHVAKDGQVTFDQKAKVAANNPMVQVLFKDNRHEHKQAQQLQGVLKALKTKYHITQVNLVGHSTGGNIVFDYLTNPKLRNSDVPTTVKFVNIATTFPGDAHKGKYLPKNLQVLNIAGDIWHAGTDGGVPLQQDLALGDIVRPYVARYQEQIVEGSPLTVYHSLLHENGRVDLIISDFLFRIDKF</sequence>
<dbReference type="eggNOG" id="COG4814">
    <property type="taxonomic scope" value="Bacteria"/>
</dbReference>
<accession>A0A0R1XYI8</accession>
<keyword evidence="1" id="KW-0378">Hydrolase</keyword>
<dbReference type="STRING" id="1423734.FC83_GL002113"/>
<name>A0A0R1XYI8_9LACO</name>
<dbReference type="SUPFAM" id="SSF53474">
    <property type="entry name" value="alpha/beta-Hydrolases"/>
    <property type="match status" value="1"/>
</dbReference>
<dbReference type="InterPro" id="IPR010315">
    <property type="entry name" value="DUF915_hydro-like"/>
</dbReference>
<dbReference type="GO" id="GO:0016787">
    <property type="term" value="F:hydrolase activity"/>
    <property type="evidence" value="ECO:0007669"/>
    <property type="project" value="UniProtKB-KW"/>
</dbReference>
<dbReference type="Gene3D" id="3.40.50.1820">
    <property type="entry name" value="alpha/beta hydrolase"/>
    <property type="match status" value="1"/>
</dbReference>
<dbReference type="InterPro" id="IPR029058">
    <property type="entry name" value="AB_hydrolase_fold"/>
</dbReference>
<proteinExistence type="predicted"/>
<gene>
    <name evidence="1" type="ORF">FC83_GL002113</name>
</gene>
<organism evidence="1 2">
    <name type="scientific">Agrilactobacillus composti DSM 18527 = JCM 14202</name>
    <dbReference type="NCBI Taxonomy" id="1423734"/>
    <lineage>
        <taxon>Bacteria</taxon>
        <taxon>Bacillati</taxon>
        <taxon>Bacillota</taxon>
        <taxon>Bacilli</taxon>
        <taxon>Lactobacillales</taxon>
        <taxon>Lactobacillaceae</taxon>
        <taxon>Agrilactobacillus</taxon>
    </lineage>
</organism>
<keyword evidence="2" id="KW-1185">Reference proteome</keyword>
<dbReference type="AlphaFoldDB" id="A0A0R1XYI8"/>
<dbReference type="PATRIC" id="fig|1423734.3.peg.2136"/>
<evidence type="ECO:0000313" key="2">
    <source>
        <dbReference type="Proteomes" id="UP000051236"/>
    </source>
</evidence>
<reference evidence="1 2" key="1">
    <citation type="journal article" date="2015" name="Genome Announc.">
        <title>Expanding the biotechnology potential of lactobacilli through comparative genomics of 213 strains and associated genera.</title>
        <authorList>
            <person name="Sun Z."/>
            <person name="Harris H.M."/>
            <person name="McCann A."/>
            <person name="Guo C."/>
            <person name="Argimon S."/>
            <person name="Zhang W."/>
            <person name="Yang X."/>
            <person name="Jeffery I.B."/>
            <person name="Cooney J.C."/>
            <person name="Kagawa T.F."/>
            <person name="Liu W."/>
            <person name="Song Y."/>
            <person name="Salvetti E."/>
            <person name="Wrobel A."/>
            <person name="Rasinkangas P."/>
            <person name="Parkhill J."/>
            <person name="Rea M.C."/>
            <person name="O'Sullivan O."/>
            <person name="Ritari J."/>
            <person name="Douillard F.P."/>
            <person name="Paul Ross R."/>
            <person name="Yang R."/>
            <person name="Briner A.E."/>
            <person name="Felis G.E."/>
            <person name="de Vos W.M."/>
            <person name="Barrangou R."/>
            <person name="Klaenhammer T.R."/>
            <person name="Caufield P.W."/>
            <person name="Cui Y."/>
            <person name="Zhang H."/>
            <person name="O'Toole P.W."/>
        </authorList>
    </citation>
    <scope>NUCLEOTIDE SEQUENCE [LARGE SCALE GENOMIC DNA]</scope>
    <source>
        <strain evidence="1 2">DSM 18527</strain>
    </source>
</reference>
<protein>
    <submittedName>
        <fullName evidence="1">Alpha beta hydrolase superfamily protein</fullName>
    </submittedName>
</protein>
<evidence type="ECO:0000313" key="1">
    <source>
        <dbReference type="EMBL" id="KRM34629.1"/>
    </source>
</evidence>
<dbReference type="EMBL" id="AZGA01000024">
    <property type="protein sequence ID" value="KRM34629.1"/>
    <property type="molecule type" value="Genomic_DNA"/>
</dbReference>